<dbReference type="Proteomes" id="UP000315750">
    <property type="component" value="Chromosome"/>
</dbReference>
<sequence>MVDPACCVDQLVDITRAEVELLLDYLAAECDIRLPLAVPTNRLAGYHAVATLNPHEAKVLRTRLQKKLRGVTLHQVCNAYGRASEGGTEWYEFLCRQSTCVTSDDCQLVLALPV</sequence>
<keyword evidence="2" id="KW-1185">Reference proteome</keyword>
<reference evidence="1 2" key="1">
    <citation type="submission" date="2019-02" db="EMBL/GenBank/DDBJ databases">
        <title>Deep-cultivation of Planctomycetes and their phenomic and genomic characterization uncovers novel biology.</title>
        <authorList>
            <person name="Wiegand S."/>
            <person name="Jogler M."/>
            <person name="Boedeker C."/>
            <person name="Pinto D."/>
            <person name="Vollmers J."/>
            <person name="Rivas-Marin E."/>
            <person name="Kohn T."/>
            <person name="Peeters S.H."/>
            <person name="Heuer A."/>
            <person name="Rast P."/>
            <person name="Oberbeckmann S."/>
            <person name="Bunk B."/>
            <person name="Jeske O."/>
            <person name="Meyerdierks A."/>
            <person name="Storesund J.E."/>
            <person name="Kallscheuer N."/>
            <person name="Luecker S."/>
            <person name="Lage O.M."/>
            <person name="Pohl T."/>
            <person name="Merkel B.J."/>
            <person name="Hornburger P."/>
            <person name="Mueller R.-W."/>
            <person name="Bruemmer F."/>
            <person name="Labrenz M."/>
            <person name="Spormann A.M."/>
            <person name="Op den Camp H."/>
            <person name="Overmann J."/>
            <person name="Amann R."/>
            <person name="Jetten M.S.M."/>
            <person name="Mascher T."/>
            <person name="Medema M.H."/>
            <person name="Devos D.P."/>
            <person name="Kaster A.-K."/>
            <person name="Ovreas L."/>
            <person name="Rohde M."/>
            <person name="Galperin M.Y."/>
            <person name="Jogler C."/>
        </authorList>
    </citation>
    <scope>NUCLEOTIDE SEQUENCE [LARGE SCALE GENOMIC DNA]</scope>
    <source>
        <strain evidence="1 2">Pan181</strain>
    </source>
</reference>
<dbReference type="KEGG" id="amuc:Pan181_40540"/>
<protein>
    <submittedName>
        <fullName evidence="1">Uncharacterized protein</fullName>
    </submittedName>
</protein>
<accession>A0A518ASX1</accession>
<proteinExistence type="predicted"/>
<gene>
    <name evidence="1" type="ORF">Pan181_40540</name>
</gene>
<evidence type="ECO:0000313" key="2">
    <source>
        <dbReference type="Proteomes" id="UP000315750"/>
    </source>
</evidence>
<dbReference type="EMBL" id="CP036278">
    <property type="protein sequence ID" value="QDU57831.1"/>
    <property type="molecule type" value="Genomic_DNA"/>
</dbReference>
<dbReference type="AlphaFoldDB" id="A0A518ASX1"/>
<name>A0A518ASX1_9BACT</name>
<evidence type="ECO:0000313" key="1">
    <source>
        <dbReference type="EMBL" id="QDU57831.1"/>
    </source>
</evidence>
<organism evidence="1 2">
    <name type="scientific">Aeoliella mucimassa</name>
    <dbReference type="NCBI Taxonomy" id="2527972"/>
    <lineage>
        <taxon>Bacteria</taxon>
        <taxon>Pseudomonadati</taxon>
        <taxon>Planctomycetota</taxon>
        <taxon>Planctomycetia</taxon>
        <taxon>Pirellulales</taxon>
        <taxon>Lacipirellulaceae</taxon>
        <taxon>Aeoliella</taxon>
    </lineage>
</organism>